<sequence>MMADSPIVVRISTCCFLIYGSSSKYEPLGFGGVSVDLLAIVASFPNPDDKIRSTSMKLVNRSIKSSFVTSITGSTIWGFGNCDISDAFYLLRDLLDISQTLTEAASAIVDGSCSGIRIDNLPIMLYSCAFAIKRA</sequence>
<name>A0AAU9LVE8_9ASTR</name>
<dbReference type="AlphaFoldDB" id="A0AAU9LVE8"/>
<dbReference type="EMBL" id="CAKMRJ010000001">
    <property type="protein sequence ID" value="CAH1413640.1"/>
    <property type="molecule type" value="Genomic_DNA"/>
</dbReference>
<gene>
    <name evidence="1" type="ORF">LVIROSA_LOCUS1597</name>
</gene>
<proteinExistence type="predicted"/>
<dbReference type="Proteomes" id="UP001157418">
    <property type="component" value="Unassembled WGS sequence"/>
</dbReference>
<keyword evidence="2" id="KW-1185">Reference proteome</keyword>
<organism evidence="1 2">
    <name type="scientific">Lactuca virosa</name>
    <dbReference type="NCBI Taxonomy" id="75947"/>
    <lineage>
        <taxon>Eukaryota</taxon>
        <taxon>Viridiplantae</taxon>
        <taxon>Streptophyta</taxon>
        <taxon>Embryophyta</taxon>
        <taxon>Tracheophyta</taxon>
        <taxon>Spermatophyta</taxon>
        <taxon>Magnoliopsida</taxon>
        <taxon>eudicotyledons</taxon>
        <taxon>Gunneridae</taxon>
        <taxon>Pentapetalae</taxon>
        <taxon>asterids</taxon>
        <taxon>campanulids</taxon>
        <taxon>Asterales</taxon>
        <taxon>Asteraceae</taxon>
        <taxon>Cichorioideae</taxon>
        <taxon>Cichorieae</taxon>
        <taxon>Lactucinae</taxon>
        <taxon>Lactuca</taxon>
    </lineage>
</organism>
<protein>
    <submittedName>
        <fullName evidence="1">Uncharacterized protein</fullName>
    </submittedName>
</protein>
<reference evidence="1 2" key="1">
    <citation type="submission" date="2022-01" db="EMBL/GenBank/DDBJ databases">
        <authorList>
            <person name="Xiong W."/>
            <person name="Schranz E."/>
        </authorList>
    </citation>
    <scope>NUCLEOTIDE SEQUENCE [LARGE SCALE GENOMIC DNA]</scope>
</reference>
<evidence type="ECO:0000313" key="2">
    <source>
        <dbReference type="Proteomes" id="UP001157418"/>
    </source>
</evidence>
<accession>A0AAU9LVE8</accession>
<comment type="caution">
    <text evidence="1">The sequence shown here is derived from an EMBL/GenBank/DDBJ whole genome shotgun (WGS) entry which is preliminary data.</text>
</comment>
<evidence type="ECO:0000313" key="1">
    <source>
        <dbReference type="EMBL" id="CAH1413640.1"/>
    </source>
</evidence>